<reference evidence="3" key="1">
    <citation type="submission" date="2021-10" db="EMBL/GenBank/DDBJ databases">
        <title>Tropical sea cucumber genome reveals ecological adaptation and Cuvierian tubules defense mechanism.</title>
        <authorList>
            <person name="Chen T."/>
        </authorList>
    </citation>
    <scope>NUCLEOTIDE SEQUENCE</scope>
    <source>
        <strain evidence="3">Nanhai2018</strain>
        <tissue evidence="3">Muscle</tissue>
    </source>
</reference>
<dbReference type="InterPro" id="IPR040391">
    <property type="entry name" value="BEND5"/>
</dbReference>
<accession>A0A9Q0Y9U5</accession>
<sequence length="330" mass="37038">MAPNSVKYAYVKFLKDQERDYVPVESISNFKPKHSNDFDSKKAYMVTWRDLESDNAEEGEYKAQILMLGASEEELEKKVSSTRVRVPKILDTSVEFSSDDEIASERTAVAKERKEKKVQQSSLSRSLGGILAEKVAKKKSSPLFQNPSSNFSETSATACTCGTLAKYDAAKKRYREAEAENLQLKSSLKKLKEDEATYLHLNRELQSQLLEQLKGKASLKSKGEMKQPSHSVSVIDSDSEVLEDKRSSMKYATEDGKVCIGKDIYISELQWDLAEAQKTNSLFVKNLAVSVWGTAVLKNRSVEGRVCPRFKDQREARSPLSPNKLNAIKG</sequence>
<feature type="domain" description="BEN" evidence="2">
    <location>
        <begin position="261"/>
        <end position="330"/>
    </location>
</feature>
<proteinExistence type="predicted"/>
<dbReference type="Gene3D" id="1.10.10.2590">
    <property type="entry name" value="BEN domain"/>
    <property type="match status" value="1"/>
</dbReference>
<keyword evidence="1" id="KW-0175">Coiled coil</keyword>
<evidence type="ECO:0000313" key="3">
    <source>
        <dbReference type="EMBL" id="KAJ8018628.1"/>
    </source>
</evidence>
<dbReference type="OrthoDB" id="9931198at2759"/>
<dbReference type="InterPro" id="IPR018379">
    <property type="entry name" value="BEN_domain"/>
</dbReference>
<evidence type="ECO:0000256" key="1">
    <source>
        <dbReference type="SAM" id="Coils"/>
    </source>
</evidence>
<evidence type="ECO:0000259" key="2">
    <source>
        <dbReference type="PROSITE" id="PS51457"/>
    </source>
</evidence>
<dbReference type="PANTHER" id="PTHR14628:SF1">
    <property type="entry name" value="BEN DOMAIN-CONTAINING PROTEIN 5"/>
    <property type="match status" value="1"/>
</dbReference>
<protein>
    <submittedName>
        <fullName evidence="3">BEN domain-containing protein 5</fullName>
    </submittedName>
</protein>
<dbReference type="AlphaFoldDB" id="A0A9Q0Y9U5"/>
<organism evidence="3 4">
    <name type="scientific">Holothuria leucospilota</name>
    <name type="common">Black long sea cucumber</name>
    <name type="synonym">Mertensiothuria leucospilota</name>
    <dbReference type="NCBI Taxonomy" id="206669"/>
    <lineage>
        <taxon>Eukaryota</taxon>
        <taxon>Metazoa</taxon>
        <taxon>Echinodermata</taxon>
        <taxon>Eleutherozoa</taxon>
        <taxon>Echinozoa</taxon>
        <taxon>Holothuroidea</taxon>
        <taxon>Aspidochirotacea</taxon>
        <taxon>Aspidochirotida</taxon>
        <taxon>Holothuriidae</taxon>
        <taxon>Holothuria</taxon>
    </lineage>
</organism>
<dbReference type="Proteomes" id="UP001152320">
    <property type="component" value="Unassembled WGS sequence"/>
</dbReference>
<feature type="coiled-coil region" evidence="1">
    <location>
        <begin position="167"/>
        <end position="208"/>
    </location>
</feature>
<name>A0A9Q0Y9U5_HOLLE</name>
<dbReference type="EMBL" id="JAIZAY010000261">
    <property type="protein sequence ID" value="KAJ8018628.1"/>
    <property type="molecule type" value="Genomic_DNA"/>
</dbReference>
<gene>
    <name evidence="3" type="ORF">HOLleu_43292</name>
</gene>
<dbReference type="PROSITE" id="PS51457">
    <property type="entry name" value="BEN"/>
    <property type="match status" value="1"/>
</dbReference>
<keyword evidence="4" id="KW-1185">Reference proteome</keyword>
<evidence type="ECO:0000313" key="4">
    <source>
        <dbReference type="Proteomes" id="UP001152320"/>
    </source>
</evidence>
<comment type="caution">
    <text evidence="3">The sequence shown here is derived from an EMBL/GenBank/DDBJ whole genome shotgun (WGS) entry which is preliminary data.</text>
</comment>
<dbReference type="PANTHER" id="PTHR14628">
    <property type="entry name" value="BEN DOMAIN-CONTAINING PROTEIN 5"/>
    <property type="match status" value="1"/>
</dbReference>
<dbReference type="GO" id="GO:0003677">
    <property type="term" value="F:DNA binding"/>
    <property type="evidence" value="ECO:0007669"/>
    <property type="project" value="InterPro"/>
</dbReference>
<dbReference type="GO" id="GO:0045892">
    <property type="term" value="P:negative regulation of DNA-templated transcription"/>
    <property type="evidence" value="ECO:0007669"/>
    <property type="project" value="InterPro"/>
</dbReference>